<name>A0ABQ4LW65_9BACL</name>
<dbReference type="InterPro" id="IPR029032">
    <property type="entry name" value="AhpD-like"/>
</dbReference>
<dbReference type="SUPFAM" id="SSF69118">
    <property type="entry name" value="AhpD-like"/>
    <property type="match status" value="1"/>
</dbReference>
<dbReference type="PANTHER" id="PTHR34846">
    <property type="entry name" value="4-CARBOXYMUCONOLACTONE DECARBOXYLASE FAMILY PROTEIN (AFU_ORTHOLOGUE AFUA_6G11590)"/>
    <property type="match status" value="1"/>
</dbReference>
<dbReference type="Gene3D" id="1.20.1290.10">
    <property type="entry name" value="AhpD-like"/>
    <property type="match status" value="1"/>
</dbReference>
<comment type="caution">
    <text evidence="2">The sequence shown here is derived from an EMBL/GenBank/DDBJ whole genome shotgun (WGS) entry which is preliminary data.</text>
</comment>
<evidence type="ECO:0000313" key="2">
    <source>
        <dbReference type="EMBL" id="GIO67510.1"/>
    </source>
</evidence>
<keyword evidence="3" id="KW-1185">Reference proteome</keyword>
<dbReference type="InterPro" id="IPR004675">
    <property type="entry name" value="AhpD_core"/>
</dbReference>
<dbReference type="EMBL" id="BORW01000010">
    <property type="protein sequence ID" value="GIO67510.1"/>
    <property type="molecule type" value="Genomic_DNA"/>
</dbReference>
<reference evidence="2 3" key="1">
    <citation type="submission" date="2021-03" db="EMBL/GenBank/DDBJ databases">
        <title>Antimicrobial resistance genes in bacteria isolated from Japanese honey, and their potential for conferring macrolide and lincosamide resistance in the American foulbrood pathogen Paenibacillus larvae.</title>
        <authorList>
            <person name="Okamoto M."/>
            <person name="Kumagai M."/>
            <person name="Kanamori H."/>
            <person name="Takamatsu D."/>
        </authorList>
    </citation>
    <scope>NUCLEOTIDE SEQUENCE [LARGE SCALE GENOMIC DNA]</scope>
    <source>
        <strain evidence="2 3">J21TS3</strain>
    </source>
</reference>
<dbReference type="PANTHER" id="PTHR34846:SF10">
    <property type="entry name" value="CYTOPLASMIC PROTEIN"/>
    <property type="match status" value="1"/>
</dbReference>
<evidence type="ECO:0000313" key="3">
    <source>
        <dbReference type="Proteomes" id="UP000680638"/>
    </source>
</evidence>
<evidence type="ECO:0000259" key="1">
    <source>
        <dbReference type="Pfam" id="PF02627"/>
    </source>
</evidence>
<dbReference type="Proteomes" id="UP000680638">
    <property type="component" value="Unassembled WGS sequence"/>
</dbReference>
<dbReference type="RefSeq" id="WP_036706325.1">
    <property type="nucleotide sequence ID" value="NZ_BORW01000010.1"/>
</dbReference>
<proteinExistence type="predicted"/>
<dbReference type="NCBIfam" id="TIGR00778">
    <property type="entry name" value="ahpD_dom"/>
    <property type="match status" value="1"/>
</dbReference>
<gene>
    <name evidence="2" type="ORF">J21TS3_23310</name>
</gene>
<protein>
    <submittedName>
        <fullName evidence="2">Alkyl hydroperoxide reductase AhpD</fullName>
    </submittedName>
</protein>
<dbReference type="Pfam" id="PF02627">
    <property type="entry name" value="CMD"/>
    <property type="match status" value="1"/>
</dbReference>
<feature type="domain" description="Carboxymuconolactone decarboxylase-like" evidence="1">
    <location>
        <begin position="12"/>
        <end position="94"/>
    </location>
</feature>
<organism evidence="2 3">
    <name type="scientific">Paenibacillus cookii</name>
    <dbReference type="NCBI Taxonomy" id="157839"/>
    <lineage>
        <taxon>Bacteria</taxon>
        <taxon>Bacillati</taxon>
        <taxon>Bacillota</taxon>
        <taxon>Bacilli</taxon>
        <taxon>Bacillales</taxon>
        <taxon>Paenibacillaceae</taxon>
        <taxon>Paenibacillus</taxon>
    </lineage>
</organism>
<dbReference type="InterPro" id="IPR003779">
    <property type="entry name" value="CMD-like"/>
</dbReference>
<accession>A0ABQ4LW65</accession>
<sequence>MNMRLNYRTANPHVLQALGNLQKASSDTSIDIVLQELIKIRVSQINGCAFCLDMHAKDLMKHGDYLNHIVLLNAWREATIYTERQRAALALAEAVTLISEQGVPDDVYAEARKHFDEKEFMELILAINTINGWNRVAISTGLFPGCFSQPENAKA</sequence>